<evidence type="ECO:0000313" key="1">
    <source>
        <dbReference type="EMBL" id="TGK83016.1"/>
    </source>
</evidence>
<accession>A0A4R9I978</accession>
<dbReference type="Proteomes" id="UP000298009">
    <property type="component" value="Unassembled WGS sequence"/>
</dbReference>
<dbReference type="EMBL" id="RQFK01000023">
    <property type="protein sequence ID" value="TGK83016.1"/>
    <property type="molecule type" value="Genomic_DNA"/>
</dbReference>
<dbReference type="AlphaFoldDB" id="A0A4R9I978"/>
<proteinExistence type="predicted"/>
<name>A0A4R9I978_9LEPT</name>
<protein>
    <submittedName>
        <fullName evidence="1">Uncharacterized protein</fullName>
    </submittedName>
</protein>
<keyword evidence="2" id="KW-1185">Reference proteome</keyword>
<gene>
    <name evidence="1" type="ORF">EHQ24_06800</name>
</gene>
<organism evidence="1 2">
    <name type="scientific">Leptospira noumeaensis</name>
    <dbReference type="NCBI Taxonomy" id="2484964"/>
    <lineage>
        <taxon>Bacteria</taxon>
        <taxon>Pseudomonadati</taxon>
        <taxon>Spirochaetota</taxon>
        <taxon>Spirochaetia</taxon>
        <taxon>Leptospirales</taxon>
        <taxon>Leptospiraceae</taxon>
        <taxon>Leptospira</taxon>
    </lineage>
</organism>
<evidence type="ECO:0000313" key="2">
    <source>
        <dbReference type="Proteomes" id="UP000298009"/>
    </source>
</evidence>
<dbReference type="OrthoDB" id="315836at2"/>
<sequence>MYSPKSSVFISLFSGLGLLGVVYFAPLQEPTVKELETPTFIEFGEEYVYPQPIKLKLREQNSRSLEYADTLKSFSLGMFGGNKAEKSNSRKWNPSNNFGSKFDYEKSPQSAFIWDAKQTGEISLSQPILSTPVHPSATLIFRQMDTNRRLLVDPKQLYEYQDSFSPSKFLKVQTSVYNVKSENPVTAYGAEGGKFSFFFGSGKVQLNVKYNYVNTRPGSGHGGQLGFAPAQDIASLGFIVFLGPSKNYSLYVGNQIFNIFNDPLLQVKDQNGRSPETFSASFRGKHPGRLKTTFFLNFQNQFYKDGMLIGVPGGFMYGNGFNGKSFYEQVTSLGMELAF</sequence>
<comment type="caution">
    <text evidence="1">The sequence shown here is derived from an EMBL/GenBank/DDBJ whole genome shotgun (WGS) entry which is preliminary data.</text>
</comment>
<reference evidence="1" key="1">
    <citation type="journal article" date="2019" name="PLoS Negl. Trop. Dis.">
        <title>Revisiting the worldwide diversity of Leptospira species in the environment.</title>
        <authorList>
            <person name="Vincent A.T."/>
            <person name="Schiettekatte O."/>
            <person name="Bourhy P."/>
            <person name="Veyrier F.J."/>
            <person name="Picardeau M."/>
        </authorList>
    </citation>
    <scope>NUCLEOTIDE SEQUENCE [LARGE SCALE GENOMIC DNA]</scope>
    <source>
        <strain evidence="1">201800287</strain>
    </source>
</reference>